<dbReference type="PATRIC" id="fig|1581420.6.peg.636"/>
<dbReference type="PANTHER" id="PTHR34203">
    <property type="entry name" value="METHYLTRANSFERASE, FKBM FAMILY PROTEIN"/>
    <property type="match status" value="1"/>
</dbReference>
<name>A0A0G9MZC8_9SPHN</name>
<evidence type="ECO:0000313" key="3">
    <source>
        <dbReference type="Proteomes" id="UP000053464"/>
    </source>
</evidence>
<dbReference type="InterPro" id="IPR006342">
    <property type="entry name" value="FkbM_mtfrase"/>
</dbReference>
<dbReference type="STRING" id="1581420.AAW00_03150"/>
<dbReference type="OrthoDB" id="7542440at2"/>
<proteinExistence type="predicted"/>
<protein>
    <recommendedName>
        <fullName evidence="1">Methyltransferase FkbM domain-containing protein</fullName>
    </recommendedName>
</protein>
<reference evidence="2 3" key="1">
    <citation type="submission" date="2015-04" db="EMBL/GenBank/DDBJ databases">
        <title>The draft genome sequence of Erythrobacter luteus KA37.</title>
        <authorList>
            <person name="Zhuang L."/>
            <person name="Liu Y."/>
            <person name="Shao Z."/>
        </authorList>
    </citation>
    <scope>NUCLEOTIDE SEQUENCE [LARGE SCALE GENOMIC DNA]</scope>
    <source>
        <strain evidence="2 3">KA37</strain>
    </source>
</reference>
<dbReference type="Pfam" id="PF05050">
    <property type="entry name" value="Methyltransf_21"/>
    <property type="match status" value="1"/>
</dbReference>
<dbReference type="Proteomes" id="UP000053464">
    <property type="component" value="Unassembled WGS sequence"/>
</dbReference>
<dbReference type="AlphaFoldDB" id="A0A0G9MZC8"/>
<dbReference type="SUPFAM" id="SSF53335">
    <property type="entry name" value="S-adenosyl-L-methionine-dependent methyltransferases"/>
    <property type="match status" value="1"/>
</dbReference>
<evidence type="ECO:0000313" key="2">
    <source>
        <dbReference type="EMBL" id="KLE36070.1"/>
    </source>
</evidence>
<dbReference type="PANTHER" id="PTHR34203:SF15">
    <property type="entry name" value="SLL1173 PROTEIN"/>
    <property type="match status" value="1"/>
</dbReference>
<comment type="caution">
    <text evidence="2">The sequence shown here is derived from an EMBL/GenBank/DDBJ whole genome shotgun (WGS) entry which is preliminary data.</text>
</comment>
<sequence length="287" mass="31463">MSYGALDFARAAWSHPLAAGDRLGTLWRIFRWQVQSRLDGRGRTVPWVNDARLYVRRGMTGATGNIYHGLHEFADMGFFAHFLRPGDVFADVGANVGTYTVIGAKVCGAKVHAFEPADETLPFLRRNIEDNGIGDAVTVHEVALGEREGTVHFTVGRDTTNQIAEGGDAGSTRPVPLRRLDDELAGVPLAAMKIDVEGAEEGLIKGASQVLSNPSLRAVQIETITPFVENAFAKAGYARRWYDPFTRTLSASDQGLKPNNTLFVRDEPFVTERLRASRPVRVGKRAI</sequence>
<gene>
    <name evidence="2" type="ORF">AAW00_03150</name>
</gene>
<evidence type="ECO:0000259" key="1">
    <source>
        <dbReference type="Pfam" id="PF05050"/>
    </source>
</evidence>
<keyword evidence="3" id="KW-1185">Reference proteome</keyword>
<dbReference type="NCBIfam" id="TIGR01444">
    <property type="entry name" value="fkbM_fam"/>
    <property type="match status" value="1"/>
</dbReference>
<dbReference type="RefSeq" id="WP_047003498.1">
    <property type="nucleotide sequence ID" value="NZ_LBHB01000001.1"/>
</dbReference>
<dbReference type="Gene3D" id="3.40.50.150">
    <property type="entry name" value="Vaccinia Virus protein VP39"/>
    <property type="match status" value="1"/>
</dbReference>
<dbReference type="InterPro" id="IPR052514">
    <property type="entry name" value="SAM-dependent_MTase"/>
</dbReference>
<dbReference type="InterPro" id="IPR029063">
    <property type="entry name" value="SAM-dependent_MTases_sf"/>
</dbReference>
<dbReference type="EMBL" id="LBHB01000001">
    <property type="protein sequence ID" value="KLE36070.1"/>
    <property type="molecule type" value="Genomic_DNA"/>
</dbReference>
<feature type="domain" description="Methyltransferase FkbM" evidence="1">
    <location>
        <begin position="91"/>
        <end position="224"/>
    </location>
</feature>
<accession>A0A0G9MZC8</accession>
<organism evidence="2 3">
    <name type="scientific">Aurantiacibacter luteus</name>
    <dbReference type="NCBI Taxonomy" id="1581420"/>
    <lineage>
        <taxon>Bacteria</taxon>
        <taxon>Pseudomonadati</taxon>
        <taxon>Pseudomonadota</taxon>
        <taxon>Alphaproteobacteria</taxon>
        <taxon>Sphingomonadales</taxon>
        <taxon>Erythrobacteraceae</taxon>
        <taxon>Aurantiacibacter</taxon>
    </lineage>
</organism>